<feature type="signal peptide" evidence="2">
    <location>
        <begin position="1"/>
        <end position="35"/>
    </location>
</feature>
<evidence type="ECO:0000313" key="4">
    <source>
        <dbReference type="Proteomes" id="UP000295293"/>
    </source>
</evidence>
<evidence type="ECO:0000313" key="3">
    <source>
        <dbReference type="EMBL" id="TDR41305.1"/>
    </source>
</evidence>
<gene>
    <name evidence="3" type="ORF">DFR29_111219</name>
</gene>
<organism evidence="3 4">
    <name type="scientific">Tahibacter aquaticus</name>
    <dbReference type="NCBI Taxonomy" id="520092"/>
    <lineage>
        <taxon>Bacteria</taxon>
        <taxon>Pseudomonadati</taxon>
        <taxon>Pseudomonadota</taxon>
        <taxon>Gammaproteobacteria</taxon>
        <taxon>Lysobacterales</taxon>
        <taxon>Rhodanobacteraceae</taxon>
        <taxon>Tahibacter</taxon>
    </lineage>
</organism>
<feature type="chain" id="PRO_5020852874" description="DUF4864 domain-containing protein" evidence="2">
    <location>
        <begin position="36"/>
        <end position="164"/>
    </location>
</feature>
<dbReference type="EMBL" id="SNZH01000011">
    <property type="protein sequence ID" value="TDR41305.1"/>
    <property type="molecule type" value="Genomic_DNA"/>
</dbReference>
<evidence type="ECO:0008006" key="5">
    <source>
        <dbReference type="Google" id="ProtNLM"/>
    </source>
</evidence>
<dbReference type="AlphaFoldDB" id="A0A4R6YSR5"/>
<evidence type="ECO:0000256" key="1">
    <source>
        <dbReference type="SAM" id="MobiDB-lite"/>
    </source>
</evidence>
<feature type="region of interest" description="Disordered" evidence="1">
    <location>
        <begin position="83"/>
        <end position="108"/>
    </location>
</feature>
<sequence length="164" mass="17801">MSFVVFARRHCAMRRLPTWAFACVVASLLSGTAAAATDVDSAIAAIATLRTDVRIDVRQSDGTEAILRRTLEPFEHGHFGIAAQSDERAARQGAPPLPQPPQQGDYPPGAFRLELVQIRGDWVRTSRFTREGEGAWQLADDQLDNPPGKPALGRSLSGATRPVQ</sequence>
<comment type="caution">
    <text evidence="3">The sequence shown here is derived from an EMBL/GenBank/DDBJ whole genome shotgun (WGS) entry which is preliminary data.</text>
</comment>
<proteinExistence type="predicted"/>
<feature type="region of interest" description="Disordered" evidence="1">
    <location>
        <begin position="134"/>
        <end position="164"/>
    </location>
</feature>
<keyword evidence="2" id="KW-0732">Signal</keyword>
<keyword evidence="4" id="KW-1185">Reference proteome</keyword>
<protein>
    <recommendedName>
        <fullName evidence="5">DUF4864 domain-containing protein</fullName>
    </recommendedName>
</protein>
<dbReference type="Proteomes" id="UP000295293">
    <property type="component" value="Unassembled WGS sequence"/>
</dbReference>
<dbReference type="RefSeq" id="WP_133820046.1">
    <property type="nucleotide sequence ID" value="NZ_SNZH01000011.1"/>
</dbReference>
<accession>A0A4R6YSR5</accession>
<evidence type="ECO:0000256" key="2">
    <source>
        <dbReference type="SAM" id="SignalP"/>
    </source>
</evidence>
<reference evidence="3 4" key="1">
    <citation type="submission" date="2019-03" db="EMBL/GenBank/DDBJ databases">
        <title>Genomic Encyclopedia of Type Strains, Phase IV (KMG-IV): sequencing the most valuable type-strain genomes for metagenomic binning, comparative biology and taxonomic classification.</title>
        <authorList>
            <person name="Goeker M."/>
        </authorList>
    </citation>
    <scope>NUCLEOTIDE SEQUENCE [LARGE SCALE GENOMIC DNA]</scope>
    <source>
        <strain evidence="3 4">DSM 21667</strain>
    </source>
</reference>
<name>A0A4R6YSR5_9GAMM</name>